<dbReference type="SMART" id="SM00490">
    <property type="entry name" value="HELICc"/>
    <property type="match status" value="1"/>
</dbReference>
<evidence type="ECO:0000256" key="4">
    <source>
        <dbReference type="ARBA" id="ARBA00022840"/>
    </source>
</evidence>
<evidence type="ECO:0000259" key="9">
    <source>
        <dbReference type="PROSITE" id="PS51192"/>
    </source>
</evidence>
<sequence length="423" mass="46112">MSTSFAELGLTEQILSGVDALGFTQPTPVQADAIPCVLAGHDVVASAQTGTGKTAAFVLPVLQRIAQSAQADKRPAGATAPQALVVTPTRELAQQIEDVASVVCGKTGQHAVIVMGGARFESQLKKLEKGCDLLVATPGRLIDLMERRLVDLDAVEVLVLDEADRMLDMGFWPSVRRIIHALPEEKQTLLFSATLPPSISSTVNALLHDPDVIEIARVGETAATVEEALMPVVQGQKTPLLEELVRRDDFERVLVFCRTKARVDQLERSLKNAGFKVDVMHADRPQKARERALERFRDGRVRILVATDVMSRGIDVSGIDAVVNYDVPLDPEDYVHRIGRTGRAGATGHAYTFVAPDEISPLREIEYFTKKLVPVADLEGFEYAAGRIVPNPRRSTVKPRRTMFSGSRSRGRGPSGGRFGRHS</sequence>
<dbReference type="SUPFAM" id="SSF52540">
    <property type="entry name" value="P-loop containing nucleoside triphosphate hydrolases"/>
    <property type="match status" value="2"/>
</dbReference>
<dbReference type="CDD" id="cd18787">
    <property type="entry name" value="SF2_C_DEAD"/>
    <property type="match status" value="1"/>
</dbReference>
<dbReference type="PROSITE" id="PS51194">
    <property type="entry name" value="HELICASE_CTER"/>
    <property type="match status" value="1"/>
</dbReference>
<proteinExistence type="inferred from homology"/>
<evidence type="ECO:0000256" key="6">
    <source>
        <dbReference type="PROSITE-ProRule" id="PRU00552"/>
    </source>
</evidence>
<gene>
    <name evidence="12" type="primary">rhlE-2</name>
    <name evidence="12" type="ORF">ATOP_01090</name>
</gene>
<evidence type="ECO:0000256" key="8">
    <source>
        <dbReference type="SAM" id="MobiDB-lite"/>
    </source>
</evidence>
<evidence type="ECO:0000256" key="7">
    <source>
        <dbReference type="RuleBase" id="RU000492"/>
    </source>
</evidence>
<dbReference type="InterPro" id="IPR044742">
    <property type="entry name" value="DEAD/DEAH_RhlB"/>
</dbReference>
<name>A0AAV5AX91_9ACTN</name>
<reference evidence="12" key="1">
    <citation type="journal article" date="2022" name="Int. J. Syst. Evol. Microbiol.">
        <title>Granulimonas faecalis gen. nov., sp. nov., and Leptogranulimonas caecicola gen. nov., sp. nov., novel lactate-producing Atopobiaceae bacteria isolated from mouse intestines, and an emended description of the family Atopobiaceae.</title>
        <authorList>
            <person name="Morinaga K."/>
            <person name="Kusada H."/>
            <person name="Sakamoto S."/>
            <person name="Murakami T."/>
            <person name="Toyoda A."/>
            <person name="Mori H."/>
            <person name="Meng X.Y."/>
            <person name="Takashino M."/>
            <person name="Murotomi K."/>
            <person name="Tamaki H."/>
        </authorList>
    </citation>
    <scope>NUCLEOTIDE SEQUENCE</scope>
    <source>
        <strain evidence="12">OPF53</strain>
    </source>
</reference>
<dbReference type="PANTHER" id="PTHR47959:SF13">
    <property type="entry name" value="ATP-DEPENDENT RNA HELICASE RHLE"/>
    <property type="match status" value="1"/>
</dbReference>
<dbReference type="PROSITE" id="PS51192">
    <property type="entry name" value="HELICASE_ATP_BIND_1"/>
    <property type="match status" value="1"/>
</dbReference>
<feature type="short sequence motif" description="Q motif" evidence="6">
    <location>
        <begin position="3"/>
        <end position="31"/>
    </location>
</feature>
<evidence type="ECO:0000256" key="2">
    <source>
        <dbReference type="ARBA" id="ARBA00022801"/>
    </source>
</evidence>
<dbReference type="GO" id="GO:0003724">
    <property type="term" value="F:RNA helicase activity"/>
    <property type="evidence" value="ECO:0007669"/>
    <property type="project" value="InterPro"/>
</dbReference>
<keyword evidence="2 7" id="KW-0378">Hydrolase</keyword>
<dbReference type="GO" id="GO:0005829">
    <property type="term" value="C:cytosol"/>
    <property type="evidence" value="ECO:0007669"/>
    <property type="project" value="TreeGrafter"/>
</dbReference>
<evidence type="ECO:0000313" key="12">
    <source>
        <dbReference type="EMBL" id="GJM54454.1"/>
    </source>
</evidence>
<dbReference type="GO" id="GO:0003676">
    <property type="term" value="F:nucleic acid binding"/>
    <property type="evidence" value="ECO:0007669"/>
    <property type="project" value="InterPro"/>
</dbReference>
<dbReference type="PANTHER" id="PTHR47959">
    <property type="entry name" value="ATP-DEPENDENT RNA HELICASE RHLE-RELATED"/>
    <property type="match status" value="1"/>
</dbReference>
<dbReference type="SMART" id="SM00487">
    <property type="entry name" value="DEXDc"/>
    <property type="match status" value="1"/>
</dbReference>
<dbReference type="EMBL" id="BQKC01000001">
    <property type="protein sequence ID" value="GJM54454.1"/>
    <property type="molecule type" value="Genomic_DNA"/>
</dbReference>
<organism evidence="12 13">
    <name type="scientific">Granulimonas faecalis</name>
    <dbReference type="NCBI Taxonomy" id="2894155"/>
    <lineage>
        <taxon>Bacteria</taxon>
        <taxon>Bacillati</taxon>
        <taxon>Actinomycetota</taxon>
        <taxon>Coriobacteriia</taxon>
        <taxon>Coriobacteriales</taxon>
        <taxon>Kribbibacteriaceae</taxon>
        <taxon>Granulimonas</taxon>
    </lineage>
</organism>
<dbReference type="RefSeq" id="WP_135977961.1">
    <property type="nucleotide sequence ID" value="NZ_BQKC01000001.1"/>
</dbReference>
<keyword evidence="3 7" id="KW-0347">Helicase</keyword>
<dbReference type="AlphaFoldDB" id="A0AAV5AX91"/>
<evidence type="ECO:0000256" key="3">
    <source>
        <dbReference type="ARBA" id="ARBA00022806"/>
    </source>
</evidence>
<accession>A0AAV5AX91</accession>
<feature type="domain" description="DEAD-box RNA helicase Q" evidence="11">
    <location>
        <begin position="3"/>
        <end position="31"/>
    </location>
</feature>
<evidence type="ECO:0000256" key="1">
    <source>
        <dbReference type="ARBA" id="ARBA00022741"/>
    </source>
</evidence>
<dbReference type="InterPro" id="IPR027417">
    <property type="entry name" value="P-loop_NTPase"/>
</dbReference>
<dbReference type="Proteomes" id="UP001055025">
    <property type="component" value="Unassembled WGS sequence"/>
</dbReference>
<dbReference type="InterPro" id="IPR011545">
    <property type="entry name" value="DEAD/DEAH_box_helicase_dom"/>
</dbReference>
<dbReference type="GO" id="GO:0016787">
    <property type="term" value="F:hydrolase activity"/>
    <property type="evidence" value="ECO:0007669"/>
    <property type="project" value="UniProtKB-KW"/>
</dbReference>
<feature type="region of interest" description="Disordered" evidence="8">
    <location>
        <begin position="392"/>
        <end position="423"/>
    </location>
</feature>
<dbReference type="PROSITE" id="PS00039">
    <property type="entry name" value="DEAD_ATP_HELICASE"/>
    <property type="match status" value="1"/>
</dbReference>
<feature type="compositionally biased region" description="Gly residues" evidence="8">
    <location>
        <begin position="413"/>
        <end position="423"/>
    </location>
</feature>
<keyword evidence="13" id="KW-1185">Reference proteome</keyword>
<feature type="domain" description="Helicase ATP-binding" evidence="9">
    <location>
        <begin position="34"/>
        <end position="213"/>
    </location>
</feature>
<comment type="similarity">
    <text evidence="5 7">Belongs to the DEAD box helicase family.</text>
</comment>
<protein>
    <submittedName>
        <fullName evidence="12">ATP-dependent RNA helicase RhlE</fullName>
    </submittedName>
</protein>
<dbReference type="Pfam" id="PF00270">
    <property type="entry name" value="DEAD"/>
    <property type="match status" value="1"/>
</dbReference>
<dbReference type="InterPro" id="IPR001650">
    <property type="entry name" value="Helicase_C-like"/>
</dbReference>
<comment type="caution">
    <text evidence="12">The sequence shown here is derived from an EMBL/GenBank/DDBJ whole genome shotgun (WGS) entry which is preliminary data.</text>
</comment>
<dbReference type="CDD" id="cd00268">
    <property type="entry name" value="DEADc"/>
    <property type="match status" value="1"/>
</dbReference>
<evidence type="ECO:0000313" key="13">
    <source>
        <dbReference type="Proteomes" id="UP001055025"/>
    </source>
</evidence>
<evidence type="ECO:0000256" key="5">
    <source>
        <dbReference type="ARBA" id="ARBA00038437"/>
    </source>
</evidence>
<evidence type="ECO:0000259" key="10">
    <source>
        <dbReference type="PROSITE" id="PS51194"/>
    </source>
</evidence>
<dbReference type="GO" id="GO:0005524">
    <property type="term" value="F:ATP binding"/>
    <property type="evidence" value="ECO:0007669"/>
    <property type="project" value="UniProtKB-KW"/>
</dbReference>
<dbReference type="Gene3D" id="3.40.50.300">
    <property type="entry name" value="P-loop containing nucleotide triphosphate hydrolases"/>
    <property type="match status" value="2"/>
</dbReference>
<feature type="domain" description="Helicase C-terminal" evidence="10">
    <location>
        <begin position="236"/>
        <end position="389"/>
    </location>
</feature>
<dbReference type="InterPro" id="IPR000629">
    <property type="entry name" value="RNA-helicase_DEAD-box_CS"/>
</dbReference>
<dbReference type="PROSITE" id="PS51195">
    <property type="entry name" value="Q_MOTIF"/>
    <property type="match status" value="1"/>
</dbReference>
<keyword evidence="4 7" id="KW-0067">ATP-binding</keyword>
<keyword evidence="1 7" id="KW-0547">Nucleotide-binding</keyword>
<dbReference type="InterPro" id="IPR014001">
    <property type="entry name" value="Helicase_ATP-bd"/>
</dbReference>
<dbReference type="Pfam" id="PF00271">
    <property type="entry name" value="Helicase_C"/>
    <property type="match status" value="1"/>
</dbReference>
<dbReference type="InterPro" id="IPR050079">
    <property type="entry name" value="DEAD_box_RNA_helicase"/>
</dbReference>
<dbReference type="InterPro" id="IPR014014">
    <property type="entry name" value="RNA_helicase_DEAD_Q_motif"/>
</dbReference>
<evidence type="ECO:0000259" key="11">
    <source>
        <dbReference type="PROSITE" id="PS51195"/>
    </source>
</evidence>